<dbReference type="Pfam" id="PF00535">
    <property type="entry name" value="Glycos_transf_2"/>
    <property type="match status" value="1"/>
</dbReference>
<accession>A0A7X1PS68</accession>
<dbReference type="EMBL" id="WHUV01000007">
    <property type="protein sequence ID" value="MQA57519.1"/>
    <property type="molecule type" value="Genomic_DNA"/>
</dbReference>
<feature type="transmembrane region" description="Helical" evidence="2">
    <location>
        <begin position="262"/>
        <end position="287"/>
    </location>
</feature>
<dbReference type="AlphaFoldDB" id="A0A7X1PS68"/>
<dbReference type="InterPro" id="IPR029044">
    <property type="entry name" value="Nucleotide-diphossugar_trans"/>
</dbReference>
<evidence type="ECO:0000259" key="3">
    <source>
        <dbReference type="Pfam" id="PF00535"/>
    </source>
</evidence>
<dbReference type="SUPFAM" id="SSF53448">
    <property type="entry name" value="Nucleotide-diphospho-sugar transferases"/>
    <property type="match status" value="1"/>
</dbReference>
<keyword evidence="2" id="KW-1133">Transmembrane helix</keyword>
<keyword evidence="2" id="KW-0812">Transmembrane</keyword>
<reference evidence="4 5" key="1">
    <citation type="submission" date="2019-10" db="EMBL/GenBank/DDBJ databases">
        <title>Pseudomonas dajingensis sp. nov., isolated from the profound head ulcers of farmed Murray cod (Maccullochella peelii peelii).</title>
        <authorList>
            <person name="Liu Y."/>
        </authorList>
    </citation>
    <scope>NUCLEOTIDE SEQUENCE [LARGE SCALE GENOMIC DNA]</scope>
    <source>
        <strain evidence="4 5">MC042</strain>
    </source>
</reference>
<dbReference type="PANTHER" id="PTHR43685">
    <property type="entry name" value="GLYCOSYLTRANSFERASE"/>
    <property type="match status" value="1"/>
</dbReference>
<feature type="domain" description="Glycosyltransferase 2-like" evidence="3">
    <location>
        <begin position="6"/>
        <end position="130"/>
    </location>
</feature>
<proteinExistence type="predicted"/>
<keyword evidence="2" id="KW-0472">Membrane</keyword>
<evidence type="ECO:0000313" key="5">
    <source>
        <dbReference type="Proteomes" id="UP000486534"/>
    </source>
</evidence>
<dbReference type="GO" id="GO:0016740">
    <property type="term" value="F:transferase activity"/>
    <property type="evidence" value="ECO:0007669"/>
    <property type="project" value="UniProtKB-KW"/>
</dbReference>
<dbReference type="RefSeq" id="WP_152899641.1">
    <property type="nucleotide sequence ID" value="NZ_WHUV01000007.1"/>
</dbReference>
<dbReference type="PANTHER" id="PTHR43685:SF11">
    <property type="entry name" value="GLYCOSYLTRANSFERASE TAGX-RELATED"/>
    <property type="match status" value="1"/>
</dbReference>
<dbReference type="InterPro" id="IPR001173">
    <property type="entry name" value="Glyco_trans_2-like"/>
</dbReference>
<dbReference type="InterPro" id="IPR050834">
    <property type="entry name" value="Glycosyltransf_2"/>
</dbReference>
<protein>
    <submittedName>
        <fullName evidence="4">Glycosyltransferase</fullName>
    </submittedName>
</protein>
<keyword evidence="1" id="KW-0997">Cell inner membrane</keyword>
<keyword evidence="4" id="KW-0808">Transferase</keyword>
<sequence>MHLVSYLIPLYNKEDYIVEAVESVLKEASEELDVEVCIVDDGSTDSSLSLVRSQFSANPKVKIHAFPKNQGKNAAFNSAFEMAQGEFICLLGADDYLVQGRTQKLLDKAKTTGNSVYGGLYRYDHDAAKTIGQVLPAQPSYLKNLLGSSLSGGCALLWRKDAQRVFPLPEKLKFEDWWISFFLLQADRVCVLAEPVLFYRLHGGNDCGAVVHDQESVARDYARHYDFFAAIRPFITGFWPNLYFKKSIALREAFFGRGKLKYFFYFPIDITWAKTAAFMIFGTSFVYRTKDWLGRLRNNTRQRP</sequence>
<organism evidence="4 5">
    <name type="scientific">Pseudomonas piscis</name>
    <dbReference type="NCBI Taxonomy" id="2614538"/>
    <lineage>
        <taxon>Bacteria</taxon>
        <taxon>Pseudomonadati</taxon>
        <taxon>Pseudomonadota</taxon>
        <taxon>Gammaproteobacteria</taxon>
        <taxon>Pseudomonadales</taxon>
        <taxon>Pseudomonadaceae</taxon>
        <taxon>Pseudomonas</taxon>
    </lineage>
</organism>
<evidence type="ECO:0000256" key="2">
    <source>
        <dbReference type="SAM" id="Phobius"/>
    </source>
</evidence>
<gene>
    <name evidence="4" type="ORF">GDH07_29770</name>
</gene>
<name>A0A7X1PS68_9PSED</name>
<evidence type="ECO:0000256" key="1">
    <source>
        <dbReference type="ARBA" id="ARBA00022519"/>
    </source>
</evidence>
<evidence type="ECO:0000313" key="4">
    <source>
        <dbReference type="EMBL" id="MQA57519.1"/>
    </source>
</evidence>
<dbReference type="Gene3D" id="3.90.550.10">
    <property type="entry name" value="Spore Coat Polysaccharide Biosynthesis Protein SpsA, Chain A"/>
    <property type="match status" value="1"/>
</dbReference>
<dbReference type="Proteomes" id="UP000486534">
    <property type="component" value="Unassembled WGS sequence"/>
</dbReference>
<comment type="caution">
    <text evidence="4">The sequence shown here is derived from an EMBL/GenBank/DDBJ whole genome shotgun (WGS) entry which is preliminary data.</text>
</comment>
<keyword evidence="1" id="KW-1003">Cell membrane</keyword>